<keyword evidence="6" id="KW-1278">Translocase</keyword>
<evidence type="ECO:0000256" key="1">
    <source>
        <dbReference type="ARBA" id="ARBA00004413"/>
    </source>
</evidence>
<evidence type="ECO:0000256" key="8">
    <source>
        <dbReference type="ARBA" id="ARBA00049985"/>
    </source>
</evidence>
<keyword evidence="4" id="KW-0547">Nucleotide-binding</keyword>
<dbReference type="NCBIfam" id="TIGR01188">
    <property type="entry name" value="drrA"/>
    <property type="match status" value="1"/>
</dbReference>
<dbReference type="InterPro" id="IPR003593">
    <property type="entry name" value="AAA+_ATPase"/>
</dbReference>
<dbReference type="SMART" id="SM00382">
    <property type="entry name" value="AAA"/>
    <property type="match status" value="1"/>
</dbReference>
<reference evidence="11" key="1">
    <citation type="journal article" date="2019" name="Int. J. Syst. Evol. Microbiol.">
        <title>The Global Catalogue of Microorganisms (GCM) 10K type strain sequencing project: providing services to taxonomists for standard genome sequencing and annotation.</title>
        <authorList>
            <consortium name="The Broad Institute Genomics Platform"/>
            <consortium name="The Broad Institute Genome Sequencing Center for Infectious Disease"/>
            <person name="Wu L."/>
            <person name="Ma J."/>
        </authorList>
    </citation>
    <scope>NUCLEOTIDE SEQUENCE [LARGE SCALE GENOMIC DNA]</scope>
    <source>
        <strain evidence="11">TISTR 1827</strain>
    </source>
</reference>
<evidence type="ECO:0000313" key="11">
    <source>
        <dbReference type="Proteomes" id="UP001597493"/>
    </source>
</evidence>
<organism evidence="10 11">
    <name type="scientific">Paenibacillus thailandensis</name>
    <dbReference type="NCBI Taxonomy" id="393250"/>
    <lineage>
        <taxon>Bacteria</taxon>
        <taxon>Bacillati</taxon>
        <taxon>Bacillota</taxon>
        <taxon>Bacilli</taxon>
        <taxon>Bacillales</taxon>
        <taxon>Paenibacillaceae</taxon>
        <taxon>Paenibacillus</taxon>
    </lineage>
</organism>
<keyword evidence="7" id="KW-0472">Membrane</keyword>
<dbReference type="InterPro" id="IPR003439">
    <property type="entry name" value="ABC_transporter-like_ATP-bd"/>
</dbReference>
<dbReference type="EMBL" id="JBHUMY010000043">
    <property type="protein sequence ID" value="MFD2663611.1"/>
    <property type="molecule type" value="Genomic_DNA"/>
</dbReference>
<sequence length="298" mass="32790">MNKYSIEASGLRKSFGHQTVLNGLNLAVPKGSIFALLGPNGAGKTTLIHILSTLIKPDGGHAWIEGHDVAAAKDEVQRSISLTGQFAAVDEVLTGRENLMMMCRLSGLTRKESRSRTEELLKRFELEAAADKRVKTYSGGMRRRLDLAVSLTVPRPVLFLDEPTTGLDTVSRRSLWDIILRLKQQGITVFLTTQYLEEADQLADEIAVLNGGRIVAAGTAEELKARVGGEVIELRNNADEVIRSMPTDGSVQDVRRLLNELAQQCPPDARIVIRKPSMDDVFLALTAEQHPYQEVSYA</sequence>
<comment type="similarity">
    <text evidence="8">Belongs to the ABC transporter superfamily. Drug exporter-1 (DrugE1) (TC 3.A.1.105) family.</text>
</comment>
<dbReference type="PROSITE" id="PS00211">
    <property type="entry name" value="ABC_TRANSPORTER_1"/>
    <property type="match status" value="1"/>
</dbReference>
<protein>
    <submittedName>
        <fullName evidence="10">ATP-binding cassette domain-containing protein</fullName>
    </submittedName>
</protein>
<comment type="caution">
    <text evidence="10">The sequence shown here is derived from an EMBL/GenBank/DDBJ whole genome shotgun (WGS) entry which is preliminary data.</text>
</comment>
<dbReference type="Gene3D" id="3.40.50.300">
    <property type="entry name" value="P-loop containing nucleotide triphosphate hydrolases"/>
    <property type="match status" value="1"/>
</dbReference>
<dbReference type="SUPFAM" id="SSF52540">
    <property type="entry name" value="P-loop containing nucleoside triphosphate hydrolases"/>
    <property type="match status" value="1"/>
</dbReference>
<feature type="domain" description="ABC transporter" evidence="9">
    <location>
        <begin position="6"/>
        <end position="236"/>
    </location>
</feature>
<comment type="subcellular location">
    <subcellularLocation>
        <location evidence="1">Cell membrane</location>
        <topology evidence="1">Peripheral membrane protein</topology>
        <orientation evidence="1">Cytoplasmic side</orientation>
    </subcellularLocation>
</comment>
<dbReference type="Pfam" id="PF00005">
    <property type="entry name" value="ABC_tran"/>
    <property type="match status" value="1"/>
</dbReference>
<dbReference type="Proteomes" id="UP001597493">
    <property type="component" value="Unassembled WGS sequence"/>
</dbReference>
<dbReference type="PROSITE" id="PS50893">
    <property type="entry name" value="ABC_TRANSPORTER_2"/>
    <property type="match status" value="1"/>
</dbReference>
<evidence type="ECO:0000256" key="3">
    <source>
        <dbReference type="ARBA" id="ARBA00022475"/>
    </source>
</evidence>
<evidence type="ECO:0000259" key="9">
    <source>
        <dbReference type="PROSITE" id="PS50893"/>
    </source>
</evidence>
<dbReference type="PANTHER" id="PTHR42711:SF19">
    <property type="entry name" value="DOXORUBICIN RESISTANCE ATP-BINDING PROTEIN DRRA"/>
    <property type="match status" value="1"/>
</dbReference>
<evidence type="ECO:0000256" key="6">
    <source>
        <dbReference type="ARBA" id="ARBA00022967"/>
    </source>
</evidence>
<dbReference type="InterPro" id="IPR027417">
    <property type="entry name" value="P-loop_NTPase"/>
</dbReference>
<dbReference type="InterPro" id="IPR050763">
    <property type="entry name" value="ABC_transporter_ATP-binding"/>
</dbReference>
<evidence type="ECO:0000313" key="10">
    <source>
        <dbReference type="EMBL" id="MFD2663611.1"/>
    </source>
</evidence>
<keyword evidence="2" id="KW-0813">Transport</keyword>
<name>A0ABW5R5P4_9BACL</name>
<keyword evidence="5 10" id="KW-0067">ATP-binding</keyword>
<evidence type="ECO:0000256" key="2">
    <source>
        <dbReference type="ARBA" id="ARBA00022448"/>
    </source>
</evidence>
<gene>
    <name evidence="10" type="ORF">ACFSW5_25555</name>
</gene>
<dbReference type="InterPro" id="IPR005894">
    <property type="entry name" value="DrrA"/>
</dbReference>
<dbReference type="GO" id="GO:0005524">
    <property type="term" value="F:ATP binding"/>
    <property type="evidence" value="ECO:0007669"/>
    <property type="project" value="UniProtKB-KW"/>
</dbReference>
<keyword evidence="11" id="KW-1185">Reference proteome</keyword>
<dbReference type="PANTHER" id="PTHR42711">
    <property type="entry name" value="ABC TRANSPORTER ATP-BINDING PROTEIN"/>
    <property type="match status" value="1"/>
</dbReference>
<proteinExistence type="inferred from homology"/>
<evidence type="ECO:0000256" key="5">
    <source>
        <dbReference type="ARBA" id="ARBA00022840"/>
    </source>
</evidence>
<evidence type="ECO:0000256" key="4">
    <source>
        <dbReference type="ARBA" id="ARBA00022741"/>
    </source>
</evidence>
<dbReference type="InterPro" id="IPR017871">
    <property type="entry name" value="ABC_transporter-like_CS"/>
</dbReference>
<accession>A0ABW5R5P4</accession>
<keyword evidence="3" id="KW-1003">Cell membrane</keyword>
<evidence type="ECO:0000256" key="7">
    <source>
        <dbReference type="ARBA" id="ARBA00023136"/>
    </source>
</evidence>
<dbReference type="RefSeq" id="WP_379279980.1">
    <property type="nucleotide sequence ID" value="NZ_JBHUGT010000011.1"/>
</dbReference>